<feature type="region of interest" description="Disordered" evidence="1">
    <location>
        <begin position="1"/>
        <end position="24"/>
    </location>
</feature>
<name>A0AAV7RBM8_PLEWA</name>
<evidence type="ECO:0000256" key="1">
    <source>
        <dbReference type="SAM" id="MobiDB-lite"/>
    </source>
</evidence>
<evidence type="ECO:0000313" key="2">
    <source>
        <dbReference type="EMBL" id="KAJ1148736.1"/>
    </source>
</evidence>
<keyword evidence="3" id="KW-1185">Reference proteome</keyword>
<proteinExistence type="predicted"/>
<accession>A0AAV7RBM8</accession>
<gene>
    <name evidence="2" type="ORF">NDU88_001562</name>
</gene>
<sequence length="81" mass="8696">MTLATASRRHTCQNAGSWDPTSVAGEPSRAALLAAIKGTRTAIENKMETVTLEVNLLCMDLRQGLDKDGRLMVGVDMHGPD</sequence>
<reference evidence="2" key="1">
    <citation type="journal article" date="2022" name="bioRxiv">
        <title>Sequencing and chromosome-scale assembly of the giantPleurodeles waltlgenome.</title>
        <authorList>
            <person name="Brown T."/>
            <person name="Elewa A."/>
            <person name="Iarovenko S."/>
            <person name="Subramanian E."/>
            <person name="Araus A.J."/>
            <person name="Petzold A."/>
            <person name="Susuki M."/>
            <person name="Suzuki K.-i.T."/>
            <person name="Hayashi T."/>
            <person name="Toyoda A."/>
            <person name="Oliveira C."/>
            <person name="Osipova E."/>
            <person name="Leigh N.D."/>
            <person name="Simon A."/>
            <person name="Yun M.H."/>
        </authorList>
    </citation>
    <scope>NUCLEOTIDE SEQUENCE</scope>
    <source>
        <strain evidence="2">20211129_DDA</strain>
        <tissue evidence="2">Liver</tissue>
    </source>
</reference>
<dbReference type="AlphaFoldDB" id="A0AAV7RBM8"/>
<protein>
    <submittedName>
        <fullName evidence="2">Uncharacterized protein</fullName>
    </submittedName>
</protein>
<evidence type="ECO:0000313" key="3">
    <source>
        <dbReference type="Proteomes" id="UP001066276"/>
    </source>
</evidence>
<organism evidence="2 3">
    <name type="scientific">Pleurodeles waltl</name>
    <name type="common">Iberian ribbed newt</name>
    <dbReference type="NCBI Taxonomy" id="8319"/>
    <lineage>
        <taxon>Eukaryota</taxon>
        <taxon>Metazoa</taxon>
        <taxon>Chordata</taxon>
        <taxon>Craniata</taxon>
        <taxon>Vertebrata</taxon>
        <taxon>Euteleostomi</taxon>
        <taxon>Amphibia</taxon>
        <taxon>Batrachia</taxon>
        <taxon>Caudata</taxon>
        <taxon>Salamandroidea</taxon>
        <taxon>Salamandridae</taxon>
        <taxon>Pleurodelinae</taxon>
        <taxon>Pleurodeles</taxon>
    </lineage>
</organism>
<dbReference type="Proteomes" id="UP001066276">
    <property type="component" value="Chromosome 5"/>
</dbReference>
<dbReference type="EMBL" id="JANPWB010000009">
    <property type="protein sequence ID" value="KAJ1148736.1"/>
    <property type="molecule type" value="Genomic_DNA"/>
</dbReference>
<comment type="caution">
    <text evidence="2">The sequence shown here is derived from an EMBL/GenBank/DDBJ whole genome shotgun (WGS) entry which is preliminary data.</text>
</comment>